<accession>A0A5J4VK25</accession>
<feature type="compositionally biased region" description="Basic and acidic residues" evidence="4">
    <location>
        <begin position="472"/>
        <end position="488"/>
    </location>
</feature>
<keyword evidence="6" id="KW-0808">Transferase</keyword>
<feature type="region of interest" description="Disordered" evidence="4">
    <location>
        <begin position="472"/>
        <end position="492"/>
    </location>
</feature>
<evidence type="ECO:0000313" key="6">
    <source>
        <dbReference type="EMBL" id="KAA6382689.1"/>
    </source>
</evidence>
<dbReference type="SMART" id="SM00220">
    <property type="entry name" value="S_TKc"/>
    <property type="match status" value="1"/>
</dbReference>
<dbReference type="Proteomes" id="UP000324800">
    <property type="component" value="Unassembled WGS sequence"/>
</dbReference>
<dbReference type="PROSITE" id="PS50011">
    <property type="entry name" value="PROTEIN_KINASE_DOM"/>
    <property type="match status" value="1"/>
</dbReference>
<evidence type="ECO:0000256" key="4">
    <source>
        <dbReference type="SAM" id="MobiDB-lite"/>
    </source>
</evidence>
<reference evidence="6 7" key="1">
    <citation type="submission" date="2019-03" db="EMBL/GenBank/DDBJ databases">
        <title>Single cell metagenomics reveals metabolic interactions within the superorganism composed of flagellate Streblomastix strix and complex community of Bacteroidetes bacteria on its surface.</title>
        <authorList>
            <person name="Treitli S.C."/>
            <person name="Kolisko M."/>
            <person name="Husnik F."/>
            <person name="Keeling P."/>
            <person name="Hampl V."/>
        </authorList>
    </citation>
    <scope>NUCLEOTIDE SEQUENCE [LARGE SCALE GENOMIC DNA]</scope>
    <source>
        <strain evidence="6">ST1C</strain>
    </source>
</reference>
<dbReference type="InterPro" id="IPR011009">
    <property type="entry name" value="Kinase-like_dom_sf"/>
</dbReference>
<feature type="binding site" evidence="3">
    <location>
        <position position="68"/>
    </location>
    <ligand>
        <name>ATP</name>
        <dbReference type="ChEBI" id="CHEBI:30616"/>
    </ligand>
</feature>
<keyword evidence="2 3" id="KW-0067">ATP-binding</keyword>
<feature type="domain" description="Protein kinase" evidence="5">
    <location>
        <begin position="39"/>
        <end position="529"/>
    </location>
</feature>
<dbReference type="OrthoDB" id="4062651at2759"/>
<gene>
    <name evidence="6" type="ORF">EZS28_021785</name>
</gene>
<dbReference type="InterPro" id="IPR000719">
    <property type="entry name" value="Prot_kinase_dom"/>
</dbReference>
<dbReference type="Gene3D" id="1.10.510.10">
    <property type="entry name" value="Transferase(Phosphotransferase) domain 1"/>
    <property type="match status" value="2"/>
</dbReference>
<dbReference type="Pfam" id="PF00069">
    <property type="entry name" value="Pkinase"/>
    <property type="match status" value="2"/>
</dbReference>
<evidence type="ECO:0000313" key="7">
    <source>
        <dbReference type="Proteomes" id="UP000324800"/>
    </source>
</evidence>
<organism evidence="6 7">
    <name type="scientific">Streblomastix strix</name>
    <dbReference type="NCBI Taxonomy" id="222440"/>
    <lineage>
        <taxon>Eukaryota</taxon>
        <taxon>Metamonada</taxon>
        <taxon>Preaxostyla</taxon>
        <taxon>Oxymonadida</taxon>
        <taxon>Streblomastigidae</taxon>
        <taxon>Streblomastix</taxon>
    </lineage>
</organism>
<dbReference type="AlphaFoldDB" id="A0A5J4VK25"/>
<evidence type="ECO:0000256" key="2">
    <source>
        <dbReference type="ARBA" id="ARBA00022840"/>
    </source>
</evidence>
<evidence type="ECO:0000256" key="1">
    <source>
        <dbReference type="ARBA" id="ARBA00022741"/>
    </source>
</evidence>
<keyword evidence="6" id="KW-0418">Kinase</keyword>
<protein>
    <submittedName>
        <fullName evidence="6">Putative CAMKK protein kinase</fullName>
    </submittedName>
</protein>
<proteinExistence type="predicted"/>
<dbReference type="PANTHER" id="PTHR24346">
    <property type="entry name" value="MAP/MICROTUBULE AFFINITY-REGULATING KINASE"/>
    <property type="match status" value="1"/>
</dbReference>
<name>A0A5J4VK25_9EUKA</name>
<dbReference type="GO" id="GO:0005737">
    <property type="term" value="C:cytoplasm"/>
    <property type="evidence" value="ECO:0007669"/>
    <property type="project" value="TreeGrafter"/>
</dbReference>
<feature type="compositionally biased region" description="Low complexity" evidence="4">
    <location>
        <begin position="279"/>
        <end position="300"/>
    </location>
</feature>
<dbReference type="Gene3D" id="3.30.200.20">
    <property type="entry name" value="Phosphorylase Kinase, domain 1"/>
    <property type="match status" value="1"/>
</dbReference>
<dbReference type="GO" id="GO:0035556">
    <property type="term" value="P:intracellular signal transduction"/>
    <property type="evidence" value="ECO:0007669"/>
    <property type="project" value="TreeGrafter"/>
</dbReference>
<evidence type="ECO:0000256" key="3">
    <source>
        <dbReference type="PROSITE-ProRule" id="PRU10141"/>
    </source>
</evidence>
<dbReference type="PROSITE" id="PS00107">
    <property type="entry name" value="PROTEIN_KINASE_ATP"/>
    <property type="match status" value="1"/>
</dbReference>
<dbReference type="PROSITE" id="PS00108">
    <property type="entry name" value="PROTEIN_KINASE_ST"/>
    <property type="match status" value="1"/>
</dbReference>
<sequence length="574" mass="67274">MNNMLDIDLFGRKFLLNCPTTMKVQKNRDDDGNKTINQYFMDQMIGQGTTGKVKICIDNKTNEKYAMKIINREKLKKKNAQLFEQLSKEIVVLQLLNHTNIMKIHEIIDVPGTKKLYIVNDYADRGTLESNLQKKKSNKRKKDPYYDESEQKIVPMETARQYFRDLLLGMYHLQLLGIVHRDIKPDNVLLYSDMQHSTPGSTYIQSKPKIPLAKYGDLGASHILQNRALFRAKQIAADNRREKFGSIDFERIIQEKDNKKIKYGCYTIRRMPEQYYSYTSSDNLNSTSKSQSSQLSEQSSIPQPLYQPNRTGNSNTPQSPPNNRSPINSKQQNNSSIQPVSVFNNNLSQSQQITQQQMNHKQQQQLAQLDFTITTELLSEMKGTPVFMSPEVASSFPYEPFPVDVWALGITMYSLIFGTYPFAAESEMELFFRIRSMPLMLPWDRVDREEKRRRLIRRQMKKKQRQEMGIKIDQNQKELKNKGKEQRKKEKQKKRYLYRALLNDLLRRMLDKDPIKRIKVVEAMIHPWTTKCFTSPLLPDHLQQFINECKKEVKEQINQKKQPNLTSHKIILNK</sequence>
<dbReference type="GO" id="GO:0005524">
    <property type="term" value="F:ATP binding"/>
    <property type="evidence" value="ECO:0007669"/>
    <property type="project" value="UniProtKB-UniRule"/>
</dbReference>
<dbReference type="InterPro" id="IPR017441">
    <property type="entry name" value="Protein_kinase_ATP_BS"/>
</dbReference>
<dbReference type="GO" id="GO:0004674">
    <property type="term" value="F:protein serine/threonine kinase activity"/>
    <property type="evidence" value="ECO:0007669"/>
    <property type="project" value="TreeGrafter"/>
</dbReference>
<dbReference type="SUPFAM" id="SSF56112">
    <property type="entry name" value="Protein kinase-like (PK-like)"/>
    <property type="match status" value="1"/>
</dbReference>
<comment type="caution">
    <text evidence="6">The sequence shown here is derived from an EMBL/GenBank/DDBJ whole genome shotgun (WGS) entry which is preliminary data.</text>
</comment>
<dbReference type="InterPro" id="IPR008271">
    <property type="entry name" value="Ser/Thr_kinase_AS"/>
</dbReference>
<evidence type="ECO:0000259" key="5">
    <source>
        <dbReference type="PROSITE" id="PS50011"/>
    </source>
</evidence>
<dbReference type="PANTHER" id="PTHR24346:SF77">
    <property type="entry name" value="SERINE THREONINE PROTEIN KINASE"/>
    <property type="match status" value="1"/>
</dbReference>
<feature type="compositionally biased region" description="Polar residues" evidence="4">
    <location>
        <begin position="306"/>
        <end position="335"/>
    </location>
</feature>
<dbReference type="EMBL" id="SNRW01006643">
    <property type="protein sequence ID" value="KAA6382689.1"/>
    <property type="molecule type" value="Genomic_DNA"/>
</dbReference>
<keyword evidence="1 3" id="KW-0547">Nucleotide-binding</keyword>
<feature type="region of interest" description="Disordered" evidence="4">
    <location>
        <begin position="279"/>
        <end position="335"/>
    </location>
</feature>